<gene>
    <name evidence="9" type="ORF">E9531_03295</name>
</gene>
<accession>A0A4S8FA24</accession>
<dbReference type="OrthoDB" id="9790349at2"/>
<dbReference type="SUPFAM" id="SSF82199">
    <property type="entry name" value="SET domain"/>
    <property type="match status" value="1"/>
</dbReference>
<dbReference type="GO" id="GO:0005694">
    <property type="term" value="C:chromosome"/>
    <property type="evidence" value="ECO:0007669"/>
    <property type="project" value="UniProtKB-SubCell"/>
</dbReference>
<keyword evidence="4" id="KW-0808">Transferase</keyword>
<feature type="compositionally biased region" description="Basic residues" evidence="6">
    <location>
        <begin position="198"/>
        <end position="209"/>
    </location>
</feature>
<dbReference type="GO" id="GO:0008168">
    <property type="term" value="F:methyltransferase activity"/>
    <property type="evidence" value="ECO:0007669"/>
    <property type="project" value="UniProtKB-KW"/>
</dbReference>
<dbReference type="InterPro" id="IPR001214">
    <property type="entry name" value="SET_dom"/>
</dbReference>
<feature type="domain" description="Post-SET" evidence="8">
    <location>
        <begin position="150"/>
        <end position="166"/>
    </location>
</feature>
<feature type="compositionally biased region" description="Basic residues" evidence="6">
    <location>
        <begin position="224"/>
        <end position="234"/>
    </location>
</feature>
<dbReference type="EMBL" id="STFG01000002">
    <property type="protein sequence ID" value="THU04433.1"/>
    <property type="molecule type" value="Genomic_DNA"/>
</dbReference>
<evidence type="ECO:0000256" key="2">
    <source>
        <dbReference type="ARBA" id="ARBA00022454"/>
    </source>
</evidence>
<keyword evidence="3" id="KW-0489">Methyltransferase</keyword>
<feature type="compositionally biased region" description="Polar residues" evidence="6">
    <location>
        <begin position="1"/>
        <end position="10"/>
    </location>
</feature>
<keyword evidence="2" id="KW-0158">Chromosome</keyword>
<dbReference type="Gene3D" id="2.170.270.10">
    <property type="entry name" value="SET domain"/>
    <property type="match status" value="1"/>
</dbReference>
<protein>
    <submittedName>
        <fullName evidence="9">SET domain-containing protein</fullName>
    </submittedName>
</protein>
<comment type="subcellular location">
    <subcellularLocation>
        <location evidence="1">Chromosome</location>
    </subcellularLocation>
</comment>
<evidence type="ECO:0000256" key="4">
    <source>
        <dbReference type="ARBA" id="ARBA00022679"/>
    </source>
</evidence>
<evidence type="ECO:0000259" key="7">
    <source>
        <dbReference type="PROSITE" id="PS50280"/>
    </source>
</evidence>
<dbReference type="AlphaFoldDB" id="A0A4S8FA24"/>
<organism evidence="9 10">
    <name type="scientific">Lampropedia puyangensis</name>
    <dbReference type="NCBI Taxonomy" id="1330072"/>
    <lineage>
        <taxon>Bacteria</taxon>
        <taxon>Pseudomonadati</taxon>
        <taxon>Pseudomonadota</taxon>
        <taxon>Betaproteobacteria</taxon>
        <taxon>Burkholderiales</taxon>
        <taxon>Comamonadaceae</taxon>
        <taxon>Lampropedia</taxon>
    </lineage>
</organism>
<dbReference type="RefSeq" id="WP_136572328.1">
    <property type="nucleotide sequence ID" value="NZ_STFG01000002.1"/>
</dbReference>
<feature type="domain" description="SET" evidence="7">
    <location>
        <begin position="23"/>
        <end position="137"/>
    </location>
</feature>
<evidence type="ECO:0000313" key="9">
    <source>
        <dbReference type="EMBL" id="THU04433.1"/>
    </source>
</evidence>
<name>A0A4S8FA24_9BURK</name>
<proteinExistence type="predicted"/>
<sequence length="234" mass="26269">MAKTAQSTLKKAQPSLVKTPRGARTQVRRSGVHGKGVYALQAFEPGDFVIEYKGEHISWEEMERRHEEKEGDPFHTFFFQTESGEVIDGGGKGRNSARWINHSCEPNCETQEDDDGHVFITAIVPIAVGEEFFYDYALEIDEPLTAELKQDYACRCGSAHCRGTMLKTRRQAPRKKAVSKTVKPPVKAVEKEVQKAQKAAKTKQSRPSKSKPTQKTEKATPSVARKRLRQPKAL</sequence>
<evidence type="ECO:0000256" key="3">
    <source>
        <dbReference type="ARBA" id="ARBA00022603"/>
    </source>
</evidence>
<evidence type="ECO:0000259" key="8">
    <source>
        <dbReference type="PROSITE" id="PS50868"/>
    </source>
</evidence>
<dbReference type="InterPro" id="IPR003616">
    <property type="entry name" value="Post-SET_dom"/>
</dbReference>
<dbReference type="GO" id="GO:0032259">
    <property type="term" value="P:methylation"/>
    <property type="evidence" value="ECO:0007669"/>
    <property type="project" value="UniProtKB-KW"/>
</dbReference>
<evidence type="ECO:0000256" key="6">
    <source>
        <dbReference type="SAM" id="MobiDB-lite"/>
    </source>
</evidence>
<feature type="region of interest" description="Disordered" evidence="6">
    <location>
        <begin position="1"/>
        <end position="30"/>
    </location>
</feature>
<feature type="region of interest" description="Disordered" evidence="6">
    <location>
        <begin position="167"/>
        <end position="234"/>
    </location>
</feature>
<dbReference type="Pfam" id="PF00856">
    <property type="entry name" value="SET"/>
    <property type="match status" value="1"/>
</dbReference>
<dbReference type="InterPro" id="IPR046341">
    <property type="entry name" value="SET_dom_sf"/>
</dbReference>
<feature type="compositionally biased region" description="Basic residues" evidence="6">
    <location>
        <begin position="167"/>
        <end position="178"/>
    </location>
</feature>
<dbReference type="PANTHER" id="PTHR22884">
    <property type="entry name" value="SET DOMAIN PROTEINS"/>
    <property type="match status" value="1"/>
</dbReference>
<dbReference type="SMART" id="SM00317">
    <property type="entry name" value="SET"/>
    <property type="match status" value="1"/>
</dbReference>
<keyword evidence="5" id="KW-0949">S-adenosyl-L-methionine</keyword>
<evidence type="ECO:0000256" key="1">
    <source>
        <dbReference type="ARBA" id="ARBA00004286"/>
    </source>
</evidence>
<dbReference type="PROSITE" id="PS50868">
    <property type="entry name" value="POST_SET"/>
    <property type="match status" value="1"/>
</dbReference>
<keyword evidence="10" id="KW-1185">Reference proteome</keyword>
<evidence type="ECO:0000313" key="10">
    <source>
        <dbReference type="Proteomes" id="UP000308917"/>
    </source>
</evidence>
<evidence type="ECO:0000256" key="5">
    <source>
        <dbReference type="ARBA" id="ARBA00022691"/>
    </source>
</evidence>
<reference evidence="9 10" key="1">
    <citation type="journal article" date="2015" name="Antonie Van Leeuwenhoek">
        <title>Lampropedia puyangensis sp. nov., isolated from symptomatic bark of Populus ? euramericana canker and emended description of Lampropedia hyalina (Ehrenberg 1832) Lee et al. 2004.</title>
        <authorList>
            <person name="Li Y."/>
            <person name="Wang T."/>
            <person name="Piao C.G."/>
            <person name="Wang L.F."/>
            <person name="Tian G.Z."/>
            <person name="Zhu T.H."/>
            <person name="Guo M.W."/>
        </authorList>
    </citation>
    <scope>NUCLEOTIDE SEQUENCE [LARGE SCALE GENOMIC DNA]</scope>
    <source>
        <strain evidence="9 10">2-bin</strain>
    </source>
</reference>
<dbReference type="InterPro" id="IPR050777">
    <property type="entry name" value="SET2_Histone-Lys_MeTrsfase"/>
</dbReference>
<dbReference type="PROSITE" id="PS50280">
    <property type="entry name" value="SET"/>
    <property type="match status" value="1"/>
</dbReference>
<dbReference type="Proteomes" id="UP000308917">
    <property type="component" value="Unassembled WGS sequence"/>
</dbReference>
<comment type="caution">
    <text evidence="9">The sequence shown here is derived from an EMBL/GenBank/DDBJ whole genome shotgun (WGS) entry which is preliminary data.</text>
</comment>